<feature type="compositionally biased region" description="Low complexity" evidence="1">
    <location>
        <begin position="365"/>
        <end position="380"/>
    </location>
</feature>
<feature type="domain" description="DUF4378" evidence="2">
    <location>
        <begin position="665"/>
        <end position="813"/>
    </location>
</feature>
<evidence type="ECO:0000313" key="4">
    <source>
        <dbReference type="EMBL" id="CAH9094011.1"/>
    </source>
</evidence>
<feature type="compositionally biased region" description="Polar residues" evidence="1">
    <location>
        <begin position="328"/>
        <end position="348"/>
    </location>
</feature>
<dbReference type="AlphaFoldDB" id="A0A9P1EB60"/>
<feature type="region of interest" description="Disordered" evidence="1">
    <location>
        <begin position="321"/>
        <end position="438"/>
    </location>
</feature>
<accession>A0A9P1EB60</accession>
<reference evidence="4" key="1">
    <citation type="submission" date="2022-07" db="EMBL/GenBank/DDBJ databases">
        <authorList>
            <person name="Macas J."/>
            <person name="Novak P."/>
            <person name="Neumann P."/>
        </authorList>
    </citation>
    <scope>NUCLEOTIDE SEQUENCE</scope>
</reference>
<evidence type="ECO:0000256" key="1">
    <source>
        <dbReference type="SAM" id="MobiDB-lite"/>
    </source>
</evidence>
<dbReference type="PANTHER" id="PTHR21726">
    <property type="entry name" value="PHOSPHATIDYLINOSITOL N-ACETYLGLUCOSAMINYLTRANSFERASE SUBUNIT P DOWN SYNDROME CRITICAL REGION PROTEIN 5 -RELATED"/>
    <property type="match status" value="1"/>
</dbReference>
<evidence type="ECO:0000313" key="5">
    <source>
        <dbReference type="Proteomes" id="UP001152484"/>
    </source>
</evidence>
<feature type="compositionally biased region" description="Polar residues" evidence="1">
    <location>
        <begin position="355"/>
        <end position="364"/>
    </location>
</feature>
<feature type="compositionally biased region" description="Polar residues" evidence="1">
    <location>
        <begin position="228"/>
        <end position="252"/>
    </location>
</feature>
<dbReference type="Proteomes" id="UP001152484">
    <property type="component" value="Unassembled WGS sequence"/>
</dbReference>
<evidence type="ECO:0000259" key="2">
    <source>
        <dbReference type="Pfam" id="PF14309"/>
    </source>
</evidence>
<dbReference type="Pfam" id="PF14309">
    <property type="entry name" value="DUF4378"/>
    <property type="match status" value="1"/>
</dbReference>
<feature type="compositionally biased region" description="Polar residues" evidence="1">
    <location>
        <begin position="417"/>
        <end position="428"/>
    </location>
</feature>
<keyword evidence="5" id="KW-1185">Reference proteome</keyword>
<feature type="region of interest" description="Disordered" evidence="1">
    <location>
        <begin position="228"/>
        <end position="270"/>
    </location>
</feature>
<proteinExistence type="predicted"/>
<gene>
    <name evidence="4" type="ORF">CEURO_LOCUS12551</name>
</gene>
<feature type="compositionally biased region" description="Basic and acidic residues" evidence="1">
    <location>
        <begin position="381"/>
        <end position="393"/>
    </location>
</feature>
<evidence type="ECO:0008006" key="6">
    <source>
        <dbReference type="Google" id="ProtNLM"/>
    </source>
</evidence>
<dbReference type="InterPro" id="IPR025486">
    <property type="entry name" value="DUF4378"/>
</dbReference>
<evidence type="ECO:0000259" key="3">
    <source>
        <dbReference type="Pfam" id="PF14383"/>
    </source>
</evidence>
<dbReference type="OrthoDB" id="765769at2759"/>
<dbReference type="EMBL" id="CAMAPE010000031">
    <property type="protein sequence ID" value="CAH9094011.1"/>
    <property type="molecule type" value="Genomic_DNA"/>
</dbReference>
<dbReference type="Pfam" id="PF14383">
    <property type="entry name" value="VARLMGL"/>
    <property type="match status" value="1"/>
</dbReference>
<sequence length="821" mass="92252">MGGERHGSKRGGRGGGGGYVGGFLQLFDWNAKSRKKLFSNKSDSPEHSKMKKRCDGNLPMTRFHLIDEEMNDNMTYTESRCYSYASSMADDEELSVKPPGVVARLMGLDPLPPSSNYSQFYSNSPFSEPNWHSRHHKAIATPIEKFQTETLPPKSAKSIPITHHKLLSPIKSGTSFPPKNAAYIMEAAARIIDPPRANVRTKPKMPSMGSYSAIALRVKDMNEKVELSSSRRLSSGTNTANHIKTHSVNNKSASKERVVPSESEECFGGLKSKGKSVSLALQAKENVLKREGLGNLSGSSQKELSDLNSRQIMHRNNIQKKPSAVSALRQNNQKQNSCYGGGKTSSKPQGKRTLSGDSTLSHQQKSSTKSAESSRISSRRLSLEKSHEKKEEVSSSNNNVTRKKQRSIDGDFPYEKNQLTSGNQSSNRKSGKVFQSGGLMDREGTNIVSFTFSAPLSRSTPITETSRIEKKSFADCSADYKVKKDYHSQGSDLSTLLEQKLRELTEKVEPNSCQRTRRTATSLSTDILHDDAMDIDVPPVSQHHFVFSSTDSQEITMKHKHQVVEGMDHNMKNMYDRRFPSPVSVFENRYITESCNYSDTDSNTTPSSKQSSSIQAQEIIGIASLKRFHYREADLDLLDSASSKTSGFSDDRKKPLWKSPPPEWELEYVKEILSNTNLDQMMMMFKDFSIKPHLFEVLESRKVVCGYGNELRLERKILFDCVSQCVESMYRKYGGCGYEMWIKGMSVIRRKDHLVEEMYREILGWSEMRSSMVDELVDKDMSTGFGKWLDFEIEAFEFGSQLENALLNSLLDEVVSDLLGN</sequence>
<dbReference type="PANTHER" id="PTHR21726:SF29">
    <property type="entry name" value="EXPRESSED PROTEIN"/>
    <property type="match status" value="1"/>
</dbReference>
<name>A0A9P1EB60_CUSEU</name>
<dbReference type="InterPro" id="IPR032795">
    <property type="entry name" value="DUF3741-assoc"/>
</dbReference>
<feature type="domain" description="DUF3741" evidence="3">
    <location>
        <begin position="86"/>
        <end position="115"/>
    </location>
</feature>
<comment type="caution">
    <text evidence="4">The sequence shown here is derived from an EMBL/GenBank/DDBJ whole genome shotgun (WGS) entry which is preliminary data.</text>
</comment>
<organism evidence="4 5">
    <name type="scientific">Cuscuta europaea</name>
    <name type="common">European dodder</name>
    <dbReference type="NCBI Taxonomy" id="41803"/>
    <lineage>
        <taxon>Eukaryota</taxon>
        <taxon>Viridiplantae</taxon>
        <taxon>Streptophyta</taxon>
        <taxon>Embryophyta</taxon>
        <taxon>Tracheophyta</taxon>
        <taxon>Spermatophyta</taxon>
        <taxon>Magnoliopsida</taxon>
        <taxon>eudicotyledons</taxon>
        <taxon>Gunneridae</taxon>
        <taxon>Pentapetalae</taxon>
        <taxon>asterids</taxon>
        <taxon>lamiids</taxon>
        <taxon>Solanales</taxon>
        <taxon>Convolvulaceae</taxon>
        <taxon>Cuscuteae</taxon>
        <taxon>Cuscuta</taxon>
        <taxon>Cuscuta subgen. Cuscuta</taxon>
    </lineage>
</organism>
<protein>
    <recommendedName>
        <fullName evidence="6">DUF4378 domain-containing protein</fullName>
    </recommendedName>
</protein>